<dbReference type="Proteomes" id="UP001237780">
    <property type="component" value="Unassembled WGS sequence"/>
</dbReference>
<evidence type="ECO:0000313" key="1">
    <source>
        <dbReference type="EMBL" id="MDQ0996895.1"/>
    </source>
</evidence>
<protein>
    <submittedName>
        <fullName evidence="1">Uncharacterized protein</fullName>
    </submittedName>
</protein>
<evidence type="ECO:0000313" key="2">
    <source>
        <dbReference type="Proteomes" id="UP001237780"/>
    </source>
</evidence>
<gene>
    <name evidence="1" type="ORF">QFZ34_002077</name>
</gene>
<dbReference type="EMBL" id="JAUSZT010000003">
    <property type="protein sequence ID" value="MDQ0996895.1"/>
    <property type="molecule type" value="Genomic_DNA"/>
</dbReference>
<name>A0ABU0SAE6_9HYPH</name>
<proteinExistence type="predicted"/>
<sequence>MNTERAASLCEEFNIQIVPANVAPKIGETRAPRTIERIAKRHGEARARFVLGTLADTANNRVCLDETVLWAVNDMVTAAEKNFPSIVTDNVEAWFQFFDSLPLGVLQYWCTDLEGVISKRHALGGMLYERMRRRFGDLAVQPDLLDDRRRTA</sequence>
<keyword evidence="2" id="KW-1185">Reference proteome</keyword>
<dbReference type="RefSeq" id="WP_307280207.1">
    <property type="nucleotide sequence ID" value="NZ_JAUSZT010000003.1"/>
</dbReference>
<comment type="caution">
    <text evidence="1">The sequence shown here is derived from an EMBL/GenBank/DDBJ whole genome shotgun (WGS) entry which is preliminary data.</text>
</comment>
<accession>A0ABU0SAE6</accession>
<reference evidence="1 2" key="1">
    <citation type="submission" date="2023-07" db="EMBL/GenBank/DDBJ databases">
        <title>Comparative genomics of wheat-associated soil bacteria to identify genetic determinants of phenazine resistance.</title>
        <authorList>
            <person name="Mouncey N."/>
        </authorList>
    </citation>
    <scope>NUCLEOTIDE SEQUENCE [LARGE SCALE GENOMIC DNA]</scope>
    <source>
        <strain evidence="1 2">W4I11</strain>
    </source>
</reference>
<organism evidence="1 2">
    <name type="scientific">Phyllobacterium ifriqiyense</name>
    <dbReference type="NCBI Taxonomy" id="314238"/>
    <lineage>
        <taxon>Bacteria</taxon>
        <taxon>Pseudomonadati</taxon>
        <taxon>Pseudomonadota</taxon>
        <taxon>Alphaproteobacteria</taxon>
        <taxon>Hyphomicrobiales</taxon>
        <taxon>Phyllobacteriaceae</taxon>
        <taxon>Phyllobacterium</taxon>
    </lineage>
</organism>